<dbReference type="InterPro" id="IPR048367">
    <property type="entry name" value="TNP-like_RNaseH_C"/>
</dbReference>
<dbReference type="PANTHER" id="PTHR47577:SF2">
    <property type="entry name" value="THAP DOMAIN CONTAINING 9"/>
    <property type="match status" value="1"/>
</dbReference>
<evidence type="ECO:0000313" key="3">
    <source>
        <dbReference type="Proteomes" id="UP001152795"/>
    </source>
</evidence>
<organism evidence="2 3">
    <name type="scientific">Paramuricea clavata</name>
    <name type="common">Red gorgonian</name>
    <name type="synonym">Violescent sea-whip</name>
    <dbReference type="NCBI Taxonomy" id="317549"/>
    <lineage>
        <taxon>Eukaryota</taxon>
        <taxon>Metazoa</taxon>
        <taxon>Cnidaria</taxon>
        <taxon>Anthozoa</taxon>
        <taxon>Octocorallia</taxon>
        <taxon>Malacalcyonacea</taxon>
        <taxon>Plexauridae</taxon>
        <taxon>Paramuricea</taxon>
    </lineage>
</organism>
<dbReference type="AlphaFoldDB" id="A0A7D9HV94"/>
<keyword evidence="3" id="KW-1185">Reference proteome</keyword>
<gene>
    <name evidence="2" type="ORF">PACLA_8A071078</name>
</gene>
<proteinExistence type="predicted"/>
<sequence length="201" mass="22451">MSQDHLELFFGAVRAAGGFNNNPTTQQFTAAYKRLLLRSHIDGGNGNCKKRDPIEILSAVSNSTNINGKTVTITDAALIRKYDLQERTPMQSDHDYCDFPNIARNSEYKEAALCYIGGFVPKSLKKKLPCHKCRNVLGSQKIIPSSQFLQLKDRGNLFKPSESVVIVCQESEKCFQRMLTMNAGKLPQVSIIHESGSYLHP</sequence>
<feature type="domain" description="Transposable element P transposase-like RNase H C-terminal" evidence="1">
    <location>
        <begin position="1"/>
        <end position="33"/>
    </location>
</feature>
<evidence type="ECO:0000259" key="1">
    <source>
        <dbReference type="Pfam" id="PF21789"/>
    </source>
</evidence>
<name>A0A7D9HV94_PARCT</name>
<reference evidence="2" key="1">
    <citation type="submission" date="2020-04" db="EMBL/GenBank/DDBJ databases">
        <authorList>
            <person name="Alioto T."/>
            <person name="Alioto T."/>
            <person name="Gomez Garrido J."/>
        </authorList>
    </citation>
    <scope>NUCLEOTIDE SEQUENCE</scope>
    <source>
        <strain evidence="2">A484AB</strain>
    </source>
</reference>
<protein>
    <recommendedName>
        <fullName evidence="1">Transposable element P transposase-like RNase H C-terminal domain-containing protein</fullName>
    </recommendedName>
</protein>
<dbReference type="EMBL" id="CACRXK020001850">
    <property type="protein sequence ID" value="CAB3991431.1"/>
    <property type="molecule type" value="Genomic_DNA"/>
</dbReference>
<comment type="caution">
    <text evidence="2">The sequence shown here is derived from an EMBL/GenBank/DDBJ whole genome shotgun (WGS) entry which is preliminary data.</text>
</comment>
<dbReference type="Proteomes" id="UP001152795">
    <property type="component" value="Unassembled WGS sequence"/>
</dbReference>
<dbReference type="Pfam" id="PF21789">
    <property type="entry name" value="TNP-like_RNaseH_C"/>
    <property type="match status" value="1"/>
</dbReference>
<dbReference type="OrthoDB" id="7312725at2759"/>
<dbReference type="PANTHER" id="PTHR47577">
    <property type="entry name" value="THAP DOMAIN-CONTAINING PROTEIN 6"/>
    <property type="match status" value="1"/>
</dbReference>
<evidence type="ECO:0000313" key="2">
    <source>
        <dbReference type="EMBL" id="CAB3991431.1"/>
    </source>
</evidence>
<accession>A0A7D9HV94</accession>